<dbReference type="Pfam" id="PF00005">
    <property type="entry name" value="ABC_tran"/>
    <property type="match status" value="1"/>
</dbReference>
<reference evidence="9" key="1">
    <citation type="submission" date="2016-04" db="EMBL/GenBank/DDBJ databases">
        <authorList>
            <person name="Tagini F."/>
        </authorList>
    </citation>
    <scope>NUCLEOTIDE SEQUENCE [LARGE SCALE GENOMIC DNA]</scope>
    <source>
        <strain evidence="9">CHUV0807</strain>
    </source>
</reference>
<dbReference type="InterPro" id="IPR003439">
    <property type="entry name" value="ABC_transporter-like_ATP-bd"/>
</dbReference>
<dbReference type="GO" id="GO:0005524">
    <property type="term" value="F:ATP binding"/>
    <property type="evidence" value="ECO:0007669"/>
    <property type="project" value="UniProtKB-UniRule"/>
</dbReference>
<dbReference type="SMART" id="SM00382">
    <property type="entry name" value="AAA"/>
    <property type="match status" value="1"/>
</dbReference>
<dbReference type="SUPFAM" id="SSF52540">
    <property type="entry name" value="P-loop containing nucleoside triphosphate hydrolases"/>
    <property type="match status" value="1"/>
</dbReference>
<evidence type="ECO:0000256" key="4">
    <source>
        <dbReference type="ARBA" id="ARBA00022840"/>
    </source>
</evidence>
<dbReference type="EMBL" id="FKLO01000024">
    <property type="protein sequence ID" value="SAM59443.1"/>
    <property type="molecule type" value="Genomic_DNA"/>
</dbReference>
<dbReference type="PIRSF" id="PIRSF039137">
    <property type="entry name" value="ABC_branched_ATPase"/>
    <property type="match status" value="1"/>
</dbReference>
<sequence length="233" mass="25617">MLHIENLHTHYGPIEALKGIDLDIHEGEIVTLIGANGAGKSTLLNTICGSPRASAGKIEYRGENLTRVPTHKISQRGIALVPEGRRIFPALTIEENLELGGFHQTKAENQKSLEHIYQLFPRLLERRSQRAGTLSGGEQQMLAIGRGLMMKPKLLLLDEPSLGLAPIIIAQIFDIIRDIRAQGITLFLVEQNAHKALQIADRGYILELGRITHSDSGENLLKSDAVRKAYLGG</sequence>
<dbReference type="Proteomes" id="UP000190837">
    <property type="component" value="Unassembled WGS sequence"/>
</dbReference>
<evidence type="ECO:0000256" key="3">
    <source>
        <dbReference type="ARBA" id="ARBA00022741"/>
    </source>
</evidence>
<proteinExistence type="inferred from homology"/>
<dbReference type="PANTHER" id="PTHR43820">
    <property type="entry name" value="HIGH-AFFINITY BRANCHED-CHAIN AMINO ACID TRANSPORT ATP-BINDING PROTEIN LIVF"/>
    <property type="match status" value="1"/>
</dbReference>
<protein>
    <recommendedName>
        <fullName evidence="6">High-affinity branched-chain amino acid transport ATP-binding protein</fullName>
    </recommendedName>
</protein>
<keyword evidence="5 6" id="KW-0029">Amino-acid transport</keyword>
<keyword evidence="3 6" id="KW-0547">Nucleotide-binding</keyword>
<dbReference type="InterPro" id="IPR027417">
    <property type="entry name" value="P-loop_NTPase"/>
</dbReference>
<evidence type="ECO:0000256" key="1">
    <source>
        <dbReference type="ARBA" id="ARBA00005417"/>
    </source>
</evidence>
<dbReference type="PROSITE" id="PS50893">
    <property type="entry name" value="ABC_TRANSPORTER_2"/>
    <property type="match status" value="1"/>
</dbReference>
<evidence type="ECO:0000256" key="2">
    <source>
        <dbReference type="ARBA" id="ARBA00022448"/>
    </source>
</evidence>
<dbReference type="PANTHER" id="PTHR43820:SF4">
    <property type="entry name" value="HIGH-AFFINITY BRANCHED-CHAIN AMINO ACID TRANSPORT ATP-BINDING PROTEIN LIVF"/>
    <property type="match status" value="1"/>
</dbReference>
<evidence type="ECO:0000256" key="5">
    <source>
        <dbReference type="ARBA" id="ARBA00022970"/>
    </source>
</evidence>
<accession>A0A1C3H2T1</accession>
<dbReference type="PROSITE" id="PS00211">
    <property type="entry name" value="ABC_TRANSPORTER_1"/>
    <property type="match status" value="1"/>
</dbReference>
<evidence type="ECO:0000256" key="6">
    <source>
        <dbReference type="PIRNR" id="PIRNR039137"/>
    </source>
</evidence>
<name>A0A1C3H2T1_9GAMM</name>
<dbReference type="AlphaFoldDB" id="A0A1C3H2T1"/>
<evidence type="ECO:0000313" key="9">
    <source>
        <dbReference type="Proteomes" id="UP000190837"/>
    </source>
</evidence>
<dbReference type="GO" id="GO:0015807">
    <property type="term" value="P:L-amino acid transport"/>
    <property type="evidence" value="ECO:0007669"/>
    <property type="project" value="TreeGrafter"/>
</dbReference>
<dbReference type="InterPro" id="IPR003593">
    <property type="entry name" value="AAA+_ATPase"/>
</dbReference>
<dbReference type="GO" id="GO:0016887">
    <property type="term" value="F:ATP hydrolysis activity"/>
    <property type="evidence" value="ECO:0007669"/>
    <property type="project" value="InterPro"/>
</dbReference>
<dbReference type="InterPro" id="IPR030660">
    <property type="entry name" value="ABC_branched_ATPase_LivF/BraG"/>
</dbReference>
<dbReference type="CDD" id="cd03224">
    <property type="entry name" value="ABC_TM1139_LivF_branched"/>
    <property type="match status" value="1"/>
</dbReference>
<evidence type="ECO:0000313" key="8">
    <source>
        <dbReference type="EMBL" id="SAM59443.1"/>
    </source>
</evidence>
<comment type="similarity">
    <text evidence="1 6">Belongs to the ABC transporter superfamily.</text>
</comment>
<dbReference type="InterPro" id="IPR017871">
    <property type="entry name" value="ABC_transporter-like_CS"/>
</dbReference>
<dbReference type="RefSeq" id="WP_048714689.1">
    <property type="nucleotide sequence ID" value="NZ_CALFOW010000171.1"/>
</dbReference>
<feature type="domain" description="ABC transporter" evidence="7">
    <location>
        <begin position="2"/>
        <end position="233"/>
    </location>
</feature>
<keyword evidence="4 6" id="KW-0067">ATP-binding</keyword>
<keyword evidence="2 6" id="KW-0813">Transport</keyword>
<dbReference type="GO" id="GO:0015658">
    <property type="term" value="F:branched-chain amino acid transmembrane transporter activity"/>
    <property type="evidence" value="ECO:0007669"/>
    <property type="project" value="UniProtKB-UniRule"/>
</dbReference>
<evidence type="ECO:0000259" key="7">
    <source>
        <dbReference type="PROSITE" id="PS50893"/>
    </source>
</evidence>
<dbReference type="Gene3D" id="3.40.50.300">
    <property type="entry name" value="P-loop containing nucleotide triphosphate hydrolases"/>
    <property type="match status" value="1"/>
</dbReference>
<organism evidence="8 9">
    <name type="scientific">Cardiobacterium hominis</name>
    <dbReference type="NCBI Taxonomy" id="2718"/>
    <lineage>
        <taxon>Bacteria</taxon>
        <taxon>Pseudomonadati</taxon>
        <taxon>Pseudomonadota</taxon>
        <taxon>Gammaproteobacteria</taxon>
        <taxon>Cardiobacteriales</taxon>
        <taxon>Cardiobacteriaceae</taxon>
        <taxon>Cardiobacterium</taxon>
    </lineage>
</organism>
<dbReference type="InterPro" id="IPR052156">
    <property type="entry name" value="BCAA_Transport_ATP-bd_LivF"/>
</dbReference>
<gene>
    <name evidence="8" type="ORF">CHUV0807_0559</name>
</gene>